<keyword evidence="2" id="KW-0479">Metal-binding</keyword>
<accession>A0A315XML3</accession>
<dbReference type="GO" id="GO:0016788">
    <property type="term" value="F:hydrolase activity, acting on ester bonds"/>
    <property type="evidence" value="ECO:0007669"/>
    <property type="project" value="InterPro"/>
</dbReference>
<dbReference type="InterPro" id="IPR055438">
    <property type="entry name" value="AstE_AspA_cat"/>
</dbReference>
<dbReference type="SUPFAM" id="SSF53187">
    <property type="entry name" value="Zn-dependent exopeptidases"/>
    <property type="match status" value="1"/>
</dbReference>
<evidence type="ECO:0000256" key="1">
    <source>
        <dbReference type="ARBA" id="ARBA00001947"/>
    </source>
</evidence>
<reference evidence="7 8" key="1">
    <citation type="submission" date="2017-03" db="EMBL/GenBank/DDBJ databases">
        <title>Genome sequence of Methanobrevibacter thaueri.</title>
        <authorList>
            <person name="Poehlein A."/>
            <person name="Seedorf H."/>
            <person name="Daniel R."/>
        </authorList>
    </citation>
    <scope>NUCLEOTIDE SEQUENCE [LARGE SCALE GENOMIC DNA]</scope>
    <source>
        <strain evidence="7 8">DSM 11995</strain>
    </source>
</reference>
<evidence type="ECO:0000256" key="3">
    <source>
        <dbReference type="ARBA" id="ARBA00022801"/>
    </source>
</evidence>
<keyword evidence="4" id="KW-0862">Zinc</keyword>
<dbReference type="RefSeq" id="WP_116592169.1">
    <property type="nucleotide sequence ID" value="NZ_MZGS01000023.1"/>
</dbReference>
<dbReference type="InterPro" id="IPR053138">
    <property type="entry name" value="N-alpha-Ac-DABA_deacetylase"/>
</dbReference>
<dbReference type="Gene3D" id="2.60.40.10">
    <property type="entry name" value="Immunoglobulins"/>
    <property type="match status" value="1"/>
</dbReference>
<proteinExistence type="predicted"/>
<dbReference type="Pfam" id="PF24827">
    <property type="entry name" value="AstE_AspA_cat"/>
    <property type="match status" value="1"/>
</dbReference>
<dbReference type="Proteomes" id="UP000251717">
    <property type="component" value="Unassembled WGS sequence"/>
</dbReference>
<keyword evidence="8" id="KW-1185">Reference proteome</keyword>
<feature type="domain" description="Succinylglutamate desuccinylase/Aspartoacylase catalytic" evidence="6">
    <location>
        <begin position="172"/>
        <end position="233"/>
    </location>
</feature>
<evidence type="ECO:0000256" key="2">
    <source>
        <dbReference type="ARBA" id="ARBA00022723"/>
    </source>
</evidence>
<evidence type="ECO:0000256" key="4">
    <source>
        <dbReference type="ARBA" id="ARBA00022833"/>
    </source>
</evidence>
<dbReference type="InterPro" id="IPR013783">
    <property type="entry name" value="Ig-like_fold"/>
</dbReference>
<evidence type="ECO:0000313" key="8">
    <source>
        <dbReference type="Proteomes" id="UP000251717"/>
    </source>
</evidence>
<dbReference type="OrthoDB" id="69383at2157"/>
<dbReference type="AlphaFoldDB" id="A0A315XML3"/>
<dbReference type="EMBL" id="MZGS01000023">
    <property type="protein sequence ID" value="PWB86807.1"/>
    <property type="molecule type" value="Genomic_DNA"/>
</dbReference>
<gene>
    <name evidence="7" type="ORF">MBBTH_12190</name>
</gene>
<feature type="compositionally biased region" description="Polar residues" evidence="5">
    <location>
        <begin position="20"/>
        <end position="32"/>
    </location>
</feature>
<feature type="region of interest" description="Disordered" evidence="5">
    <location>
        <begin position="1"/>
        <end position="36"/>
    </location>
</feature>
<comment type="caution">
    <text evidence="7">The sequence shown here is derived from an EMBL/GenBank/DDBJ whole genome shotgun (WGS) entry which is preliminary data.</text>
</comment>
<evidence type="ECO:0000259" key="6">
    <source>
        <dbReference type="Pfam" id="PF24827"/>
    </source>
</evidence>
<evidence type="ECO:0000256" key="5">
    <source>
        <dbReference type="SAM" id="MobiDB-lite"/>
    </source>
</evidence>
<comment type="cofactor">
    <cofactor evidence="1">
        <name>Zn(2+)</name>
        <dbReference type="ChEBI" id="CHEBI:29105"/>
    </cofactor>
</comment>
<dbReference type="Gene3D" id="3.40.630.10">
    <property type="entry name" value="Zn peptidases"/>
    <property type="match status" value="1"/>
</dbReference>
<organism evidence="7 8">
    <name type="scientific">Methanobrevibacter thaueri</name>
    <dbReference type="NCBI Taxonomy" id="190975"/>
    <lineage>
        <taxon>Archaea</taxon>
        <taxon>Methanobacteriati</taxon>
        <taxon>Methanobacteriota</taxon>
        <taxon>Methanomada group</taxon>
        <taxon>Methanobacteria</taxon>
        <taxon>Methanobacteriales</taxon>
        <taxon>Methanobacteriaceae</taxon>
        <taxon>Methanobrevibacter</taxon>
    </lineage>
</organism>
<name>A0A315XML3_9EURY</name>
<evidence type="ECO:0000313" key="7">
    <source>
        <dbReference type="EMBL" id="PWB86807.1"/>
    </source>
</evidence>
<dbReference type="GO" id="GO:0046872">
    <property type="term" value="F:metal ion binding"/>
    <property type="evidence" value="ECO:0007669"/>
    <property type="project" value="UniProtKB-KW"/>
</dbReference>
<protein>
    <submittedName>
        <fullName evidence="7">Succinylglutamate desuccinylase / aspartoacylase family protein</fullName>
    </submittedName>
</protein>
<keyword evidence="3" id="KW-0378">Hydrolase</keyword>
<dbReference type="PANTHER" id="PTHR37326">
    <property type="entry name" value="BLL3975 PROTEIN"/>
    <property type="match status" value="1"/>
</dbReference>
<sequence>MDNPVDEAPIISDSDAAESSVGNDSQNESSQEIVPASKLSASDVTSKYGVNTVFKVRVLDAAGKPLENKSVTFKVNGKTYERFSDSNGMASISFKFNAGKYTIKYYVDEISGQNTIKINNAYKIFIYKWKSGADVKKNKRIKKNIPNSALVRKVVKAAKKGTPLIKFVGGKGKKVFITAGVHGNELSSQVAAMRLIKYLESHPINGTVYVMPFMNPKGTAKNVRDYNGVHLNQKANVKGTISYKTVKLITKTKCDAYGDFHCTRPGGKPGKDCAMGTYNPTHQSAVMAKYIAKKCNAKCIVYKKAGSEYPGALEDVVSMKGIPAVTCEVITPHGKIAKGTPAKSLSLMKALLSFNKVI</sequence>
<dbReference type="PANTHER" id="PTHR37326:SF1">
    <property type="entry name" value="BLL3975 PROTEIN"/>
    <property type="match status" value="1"/>
</dbReference>